<name>A0ABX4YGD5_9LEPT</name>
<organism evidence="1 2">
    <name type="scientific">Leptospira inadai serovar Lyme</name>
    <dbReference type="NCBI Taxonomy" id="293084"/>
    <lineage>
        <taxon>Bacteria</taxon>
        <taxon>Pseudomonadati</taxon>
        <taxon>Spirochaetota</taxon>
        <taxon>Spirochaetia</taxon>
        <taxon>Leptospirales</taxon>
        <taxon>Leptospiraceae</taxon>
        <taxon>Leptospira</taxon>
    </lineage>
</organism>
<dbReference type="EMBL" id="MCRM02000015">
    <property type="protein sequence ID" value="PNV74316.1"/>
    <property type="molecule type" value="Genomic_DNA"/>
</dbReference>
<evidence type="ECO:0000313" key="1">
    <source>
        <dbReference type="EMBL" id="PNV74316.1"/>
    </source>
</evidence>
<sequence length="139" mass="16620">MKSKNVPLKLLPEKIDLIIEEKNFIKVRRFADFLHVKDMTIHSLKNGGTLRPSHLLLDRLEDRLRVNRNWLLDDNLPVLYKNRYLPEDDETLKKSFEPILKVFHKEKYIPDLQILALTLKPEDREIVFQLVRHLNSIRT</sequence>
<evidence type="ECO:0008006" key="3">
    <source>
        <dbReference type="Google" id="ProtNLM"/>
    </source>
</evidence>
<accession>A0ABX4YGD5</accession>
<reference evidence="1" key="1">
    <citation type="submission" date="2018-01" db="EMBL/GenBank/DDBJ databases">
        <title>Genomic characterization of Leptospira inadai serogroup Lyme isolated from captured rat in Brazil and comparative analysis with human reference strain.</title>
        <authorList>
            <person name="Moreno L.Z."/>
            <person name="Loureiro A.P."/>
            <person name="Miraglia F."/>
            <person name="Kremer F.S."/>
            <person name="Eslabao M.R."/>
            <person name="Dellagostin O.A."/>
            <person name="Lilenbaum W."/>
            <person name="Moreno A.M."/>
        </authorList>
    </citation>
    <scope>NUCLEOTIDE SEQUENCE [LARGE SCALE GENOMIC DNA]</scope>
    <source>
        <strain evidence="1">M34/99</strain>
    </source>
</reference>
<proteinExistence type="predicted"/>
<keyword evidence="2" id="KW-1185">Reference proteome</keyword>
<protein>
    <recommendedName>
        <fullName evidence="3">HTH cro/C1-type domain-containing protein</fullName>
    </recommendedName>
</protein>
<evidence type="ECO:0000313" key="2">
    <source>
        <dbReference type="Proteomes" id="UP000094669"/>
    </source>
</evidence>
<comment type="caution">
    <text evidence="1">The sequence shown here is derived from an EMBL/GenBank/DDBJ whole genome shotgun (WGS) entry which is preliminary data.</text>
</comment>
<gene>
    <name evidence="1" type="ORF">BES34_014110</name>
</gene>
<dbReference type="RefSeq" id="WP_010420078.1">
    <property type="nucleotide sequence ID" value="NZ_MCRM02000015.1"/>
</dbReference>
<dbReference type="Proteomes" id="UP000094669">
    <property type="component" value="Unassembled WGS sequence"/>
</dbReference>